<protein>
    <submittedName>
        <fullName evidence="2">HipA N-terminal domain-containing protein</fullName>
    </submittedName>
</protein>
<dbReference type="InterPro" id="IPR017508">
    <property type="entry name" value="HipA_N1"/>
</dbReference>
<gene>
    <name evidence="2" type="ORF">K0O23_17880</name>
</gene>
<evidence type="ECO:0000259" key="1">
    <source>
        <dbReference type="Pfam" id="PF13657"/>
    </source>
</evidence>
<proteinExistence type="predicted"/>
<sequence>MGRKGFVYNNSTLAGILEETPEGYTFTYDKSYYLDVKQPAISLSLPKTAVVHQATVLFPFFNGLLSEGINKQTQCRLLQIDENDAFGLLLKTAHTETIGAITVKEIRE</sequence>
<comment type="caution">
    <text evidence="2">The sequence shown here is derived from an EMBL/GenBank/DDBJ whole genome shotgun (WGS) entry which is preliminary data.</text>
</comment>
<name>A0ABS7CYK7_9BACT</name>
<evidence type="ECO:0000313" key="3">
    <source>
        <dbReference type="Proteomes" id="UP000813018"/>
    </source>
</evidence>
<feature type="domain" description="HipA N-terminal subdomain 1" evidence="1">
    <location>
        <begin position="7"/>
        <end position="103"/>
    </location>
</feature>
<evidence type="ECO:0000313" key="2">
    <source>
        <dbReference type="EMBL" id="MBW7468951.1"/>
    </source>
</evidence>
<keyword evidence="3" id="KW-1185">Reference proteome</keyword>
<accession>A0ABS7CYK7</accession>
<reference evidence="2 3" key="1">
    <citation type="journal article" date="2016" name="Int. J. Syst. Evol. Microbiol.">
        <title>Pontibacter aydingkolensis sp. nov., isolated from soil of a salt lake.</title>
        <authorList>
            <person name="Osman G."/>
            <person name="Zhang T."/>
            <person name="Lou K."/>
            <person name="Gao Y."/>
            <person name="Chang W."/>
            <person name="Lin Q."/>
            <person name="Yang H.M."/>
            <person name="Huo X.D."/>
            <person name="Wang N."/>
        </authorList>
    </citation>
    <scope>NUCLEOTIDE SEQUENCE [LARGE SCALE GENOMIC DNA]</scope>
    <source>
        <strain evidence="2 3">KACC 19255</strain>
    </source>
</reference>
<dbReference type="Pfam" id="PF13657">
    <property type="entry name" value="Couple_hipA"/>
    <property type="match status" value="1"/>
</dbReference>
<organism evidence="2 3">
    <name type="scientific">Pontibacter aydingkolensis</name>
    <dbReference type="NCBI Taxonomy" id="1911536"/>
    <lineage>
        <taxon>Bacteria</taxon>
        <taxon>Pseudomonadati</taxon>
        <taxon>Bacteroidota</taxon>
        <taxon>Cytophagia</taxon>
        <taxon>Cytophagales</taxon>
        <taxon>Hymenobacteraceae</taxon>
        <taxon>Pontibacter</taxon>
    </lineage>
</organism>
<dbReference type="EMBL" id="JAHYXK010000023">
    <property type="protein sequence ID" value="MBW7468951.1"/>
    <property type="molecule type" value="Genomic_DNA"/>
</dbReference>
<dbReference type="NCBIfam" id="TIGR03071">
    <property type="entry name" value="couple_hipA"/>
    <property type="match status" value="1"/>
</dbReference>
<dbReference type="RefSeq" id="WP_219878824.1">
    <property type="nucleotide sequence ID" value="NZ_JAHYXK010000023.1"/>
</dbReference>
<dbReference type="Proteomes" id="UP000813018">
    <property type="component" value="Unassembled WGS sequence"/>
</dbReference>